<dbReference type="InterPro" id="IPR013783">
    <property type="entry name" value="Ig-like_fold"/>
</dbReference>
<keyword evidence="3" id="KW-1185">Reference proteome</keyword>
<sequence length="391" mass="42837">MHRRPSLPSALALLALLTPLLAAAQIQMQRVGPTSSSTLTLNRGERVGFSARATSPAGGLRGSEWYLDGNYQGAQYRSAVPGSTESDVTFSWGFSFPAPGHFTVQGMAFDMSGNYSESATWTVDVGERPRFLYVDKTDTLLDAPQATQDAFFDFIAARRINQLGIYRLNQILGNNRRTTALRAFITRAHAAGVTHVFAIVATPTNVATVRTYLTQAATVATARFDGLLTEHEYWNGTGSPDANWGDYLRLLAHVRQLADERGLVAATYLGWITADEARSLRELVDIVLLHAYVATPAKAYPYMTSRLEFLAREWSRPVQVWPILSAECTFSGKWFSENRGSDAMELAETTVLDAFRADDRPFRNGLRVAGFAYFARTDLVSALGGAACGAP</sequence>
<comment type="caution">
    <text evidence="2">The sequence shown here is derived from an EMBL/GenBank/DDBJ whole genome shotgun (WGS) entry which is preliminary data.</text>
</comment>
<feature type="chain" id="PRO_5017380926" evidence="1">
    <location>
        <begin position="25"/>
        <end position="391"/>
    </location>
</feature>
<evidence type="ECO:0000256" key="1">
    <source>
        <dbReference type="SAM" id="SignalP"/>
    </source>
</evidence>
<dbReference type="AlphaFoldDB" id="A0A3A8Q6Q1"/>
<dbReference type="SUPFAM" id="SSF51445">
    <property type="entry name" value="(Trans)glycosidases"/>
    <property type="match status" value="1"/>
</dbReference>
<feature type="signal peptide" evidence="1">
    <location>
        <begin position="1"/>
        <end position="24"/>
    </location>
</feature>
<dbReference type="OrthoDB" id="5694552at2"/>
<protein>
    <submittedName>
        <fullName evidence="2">Uncharacterized protein</fullName>
    </submittedName>
</protein>
<dbReference type="Gene3D" id="2.60.40.10">
    <property type="entry name" value="Immunoglobulins"/>
    <property type="match status" value="1"/>
</dbReference>
<evidence type="ECO:0000313" key="2">
    <source>
        <dbReference type="EMBL" id="RKH64389.1"/>
    </source>
</evidence>
<reference evidence="3" key="1">
    <citation type="submission" date="2018-09" db="EMBL/GenBank/DDBJ databases">
        <authorList>
            <person name="Livingstone P.G."/>
            <person name="Whitworth D.E."/>
        </authorList>
    </citation>
    <scope>NUCLEOTIDE SEQUENCE [LARGE SCALE GENOMIC DNA]</scope>
    <source>
        <strain evidence="3">AB050A</strain>
    </source>
</reference>
<evidence type="ECO:0000313" key="3">
    <source>
        <dbReference type="Proteomes" id="UP000267003"/>
    </source>
</evidence>
<organism evidence="2 3">
    <name type="scientific">Corallococcus aberystwythensis</name>
    <dbReference type="NCBI Taxonomy" id="2316722"/>
    <lineage>
        <taxon>Bacteria</taxon>
        <taxon>Pseudomonadati</taxon>
        <taxon>Myxococcota</taxon>
        <taxon>Myxococcia</taxon>
        <taxon>Myxococcales</taxon>
        <taxon>Cystobacterineae</taxon>
        <taxon>Myxococcaceae</taxon>
        <taxon>Corallococcus</taxon>
    </lineage>
</organism>
<keyword evidence="1" id="KW-0732">Signal</keyword>
<dbReference type="RefSeq" id="WP_147445530.1">
    <property type="nucleotide sequence ID" value="NZ_RAWK01000106.1"/>
</dbReference>
<accession>A0A3A8Q6Q1</accession>
<gene>
    <name evidence="2" type="ORF">D7W81_18745</name>
</gene>
<dbReference type="EMBL" id="RAWK01000106">
    <property type="protein sequence ID" value="RKH64389.1"/>
    <property type="molecule type" value="Genomic_DNA"/>
</dbReference>
<dbReference type="Proteomes" id="UP000267003">
    <property type="component" value="Unassembled WGS sequence"/>
</dbReference>
<dbReference type="InterPro" id="IPR017853">
    <property type="entry name" value="GH"/>
</dbReference>
<name>A0A3A8Q6Q1_9BACT</name>
<proteinExistence type="predicted"/>